<keyword evidence="2" id="KW-0472">Membrane</keyword>
<dbReference type="Pfam" id="PF01190">
    <property type="entry name" value="Pollen_Ole_e_1"/>
    <property type="match status" value="1"/>
</dbReference>
<keyword evidence="2" id="KW-1133">Transmembrane helix</keyword>
<dbReference type="PANTHER" id="PTHR12482:SF11">
    <property type="entry name" value="LIPASE YOR059C ISOFORM X1"/>
    <property type="match status" value="1"/>
</dbReference>
<evidence type="ECO:0000259" key="3">
    <source>
        <dbReference type="Pfam" id="PF05057"/>
    </source>
</evidence>
<dbReference type="InterPro" id="IPR029058">
    <property type="entry name" value="AB_hydrolase_fold"/>
</dbReference>
<evidence type="ECO:0000256" key="1">
    <source>
        <dbReference type="SAM" id="MobiDB-lite"/>
    </source>
</evidence>
<name>A0ABQ8AMI0_BRANA</name>
<dbReference type="InterPro" id="IPR044294">
    <property type="entry name" value="Lipase-like"/>
</dbReference>
<gene>
    <name evidence="4" type="ORF">HID58_056134</name>
</gene>
<dbReference type="PANTHER" id="PTHR12482">
    <property type="entry name" value="LIPASE ROG1-RELATED-RELATED"/>
    <property type="match status" value="1"/>
</dbReference>
<organism evidence="4 5">
    <name type="scientific">Brassica napus</name>
    <name type="common">Rape</name>
    <dbReference type="NCBI Taxonomy" id="3708"/>
    <lineage>
        <taxon>Eukaryota</taxon>
        <taxon>Viridiplantae</taxon>
        <taxon>Streptophyta</taxon>
        <taxon>Embryophyta</taxon>
        <taxon>Tracheophyta</taxon>
        <taxon>Spermatophyta</taxon>
        <taxon>Magnoliopsida</taxon>
        <taxon>eudicotyledons</taxon>
        <taxon>Gunneridae</taxon>
        <taxon>Pentapetalae</taxon>
        <taxon>rosids</taxon>
        <taxon>malvids</taxon>
        <taxon>Brassicales</taxon>
        <taxon>Brassicaceae</taxon>
        <taxon>Brassiceae</taxon>
        <taxon>Brassica</taxon>
    </lineage>
</organism>
<dbReference type="Proteomes" id="UP000824890">
    <property type="component" value="Unassembled WGS sequence"/>
</dbReference>
<dbReference type="Gene3D" id="3.40.50.1820">
    <property type="entry name" value="alpha/beta hydrolase"/>
    <property type="match status" value="1"/>
</dbReference>
<dbReference type="InterPro" id="IPR007751">
    <property type="entry name" value="DUF676_lipase-like"/>
</dbReference>
<reference evidence="4 5" key="1">
    <citation type="submission" date="2021-05" db="EMBL/GenBank/DDBJ databases">
        <title>Genome Assembly of Synthetic Allotetraploid Brassica napus Reveals Homoeologous Exchanges between Subgenomes.</title>
        <authorList>
            <person name="Davis J.T."/>
        </authorList>
    </citation>
    <scope>NUCLEOTIDE SEQUENCE [LARGE SCALE GENOMIC DNA]</scope>
    <source>
        <strain evidence="5">cv. Da-Ae</strain>
        <tissue evidence="4">Seedling</tissue>
    </source>
</reference>
<keyword evidence="5" id="KW-1185">Reference proteome</keyword>
<feature type="domain" description="DUF676" evidence="3">
    <location>
        <begin position="109"/>
        <end position="296"/>
    </location>
</feature>
<protein>
    <recommendedName>
        <fullName evidence="3">DUF676 domain-containing protein</fullName>
    </recommendedName>
</protein>
<feature type="region of interest" description="Disordered" evidence="1">
    <location>
        <begin position="333"/>
        <end position="353"/>
    </location>
</feature>
<feature type="transmembrane region" description="Helical" evidence="2">
    <location>
        <begin position="544"/>
        <end position="567"/>
    </location>
</feature>
<comment type="caution">
    <text evidence="4">The sequence shown here is derived from an EMBL/GenBank/DDBJ whole genome shotgun (WGS) entry which is preliminary data.</text>
</comment>
<proteinExistence type="predicted"/>
<evidence type="ECO:0000313" key="5">
    <source>
        <dbReference type="Proteomes" id="UP000824890"/>
    </source>
</evidence>
<feature type="region of interest" description="Disordered" evidence="1">
    <location>
        <begin position="505"/>
        <end position="524"/>
    </location>
</feature>
<sequence length="715" mass="78471">MGWDDEDNVETVSMSTASWIQPPCRFLPDRGGGGFAKSSLSRTRQFPGVVSSSSCSCGYSEILNFDFGSSRSWNHQGLRVQAMSATAQRKFSLSKGDADEKIEPDHLLVLVHASSSNTFTKTFGGIDGAGKRLAEEVRQVIQKSKSLKKISFLAHSLGGLFARHAVAVLYSAAASDGAAVSNSGNSHLPRVLLAGLEPINFITLATPHLGVRGRKQLPFLLGVPILERLAAPLAPFVVGRTGSQLFLTDGKADKPPLLLRMASDCEDLKFLSSLGSFRSRIVYANVSYDHMVGWRTSSIRRETELFKPPRRSLDGYKHVVDVEYCPPVSSDGAHFPPEAAKAKEAAQSSPSPQNTLEYHEIVEDEMIRGLQTLGWKKVDVSFHSTFWPYLAHNNIHVKSERLYKAGAGVVAHVADSIKQQETSTREMLQRGGGPSFEILEAKNINKMGQLVSLEMLLIGEQNGSMVSLSCHKIPQPKSGTVLQPLGRPLPYLWESLLAKQKPIDSAKNGGLETSERNLSSGPRPGHKKRLTIAFMNRGEYSGLIMAKFFIVFLASALCFTTLLHFAAADADDLDRFHIKGSVYCDTCRVQFMTRLSKVLEGAKVKLECKGRENQTVTLTKEAVTDKEGKYEMVVMGDHEEEVCEIILVESPDAECGEVNNQEFLRNAARISLTANDGIVSNEVRTINPLGFMRKTPLADCPQVFKELGIVPDVIF</sequence>
<evidence type="ECO:0000313" key="4">
    <source>
        <dbReference type="EMBL" id="KAH0893705.1"/>
    </source>
</evidence>
<accession>A0ABQ8AMI0</accession>
<evidence type="ECO:0000256" key="2">
    <source>
        <dbReference type="SAM" id="Phobius"/>
    </source>
</evidence>
<dbReference type="Pfam" id="PF05057">
    <property type="entry name" value="DUF676"/>
    <property type="match status" value="1"/>
</dbReference>
<dbReference type="EMBL" id="JAGKQM010000013">
    <property type="protein sequence ID" value="KAH0893705.1"/>
    <property type="molecule type" value="Genomic_DNA"/>
</dbReference>
<keyword evidence="2" id="KW-0812">Transmembrane</keyword>
<dbReference type="SUPFAM" id="SSF53474">
    <property type="entry name" value="alpha/beta-Hydrolases"/>
    <property type="match status" value="1"/>
</dbReference>